<feature type="binding site" evidence="7">
    <location>
        <position position="102"/>
    </location>
    <ligand>
        <name>Zn(2+)</name>
        <dbReference type="ChEBI" id="CHEBI:29105"/>
    </ligand>
</feature>
<dbReference type="GO" id="GO:0008270">
    <property type="term" value="F:zinc ion binding"/>
    <property type="evidence" value="ECO:0007669"/>
    <property type="project" value="TreeGrafter"/>
</dbReference>
<keyword evidence="7" id="KW-0479">Metal-binding</keyword>
<protein>
    <submittedName>
        <fullName evidence="8">Transcriptional repressor</fullName>
    </submittedName>
</protein>
<dbReference type="GO" id="GO:1900376">
    <property type="term" value="P:regulation of secondary metabolite biosynthetic process"/>
    <property type="evidence" value="ECO:0007669"/>
    <property type="project" value="TreeGrafter"/>
</dbReference>
<dbReference type="Proteomes" id="UP001139006">
    <property type="component" value="Unassembled WGS sequence"/>
</dbReference>
<dbReference type="EMBL" id="JAIULA010000007">
    <property type="protein sequence ID" value="MCP0886712.1"/>
    <property type="molecule type" value="Genomic_DNA"/>
</dbReference>
<dbReference type="Gene3D" id="3.30.1490.190">
    <property type="match status" value="1"/>
</dbReference>
<dbReference type="PANTHER" id="PTHR33202">
    <property type="entry name" value="ZINC UPTAKE REGULATION PROTEIN"/>
    <property type="match status" value="1"/>
</dbReference>
<dbReference type="InterPro" id="IPR036390">
    <property type="entry name" value="WH_DNA-bd_sf"/>
</dbReference>
<feature type="binding site" evidence="7">
    <location>
        <position position="142"/>
    </location>
    <ligand>
        <name>Zn(2+)</name>
        <dbReference type="ChEBI" id="CHEBI:29105"/>
    </ligand>
</feature>
<dbReference type="PANTHER" id="PTHR33202:SF7">
    <property type="entry name" value="FERRIC UPTAKE REGULATION PROTEIN"/>
    <property type="match status" value="1"/>
</dbReference>
<reference evidence="8 9" key="1">
    <citation type="journal article" date="2023" name="Int. J. Syst. Evol. Microbiol.">
        <title>Ligilactobacillus ubinensis sp. nov., a novel species isolated from the wild ferment of a durian fruit (Durio zibethinus).</title>
        <authorList>
            <person name="Heng Y.C."/>
            <person name="Menon N."/>
            <person name="Chen B."/>
            <person name="Loo B.Z.L."/>
            <person name="Wong G.W.J."/>
            <person name="Lim A.C.H."/>
            <person name="Silvaraju S."/>
            <person name="Kittelmann S."/>
        </authorList>
    </citation>
    <scope>NUCLEOTIDE SEQUENCE [LARGE SCALE GENOMIC DNA]</scope>
    <source>
        <strain evidence="8 9">WILCCON 0076</strain>
    </source>
</reference>
<keyword evidence="3 7" id="KW-0862">Zinc</keyword>
<name>A0A9X2FJ83_9LACO</name>
<dbReference type="RefSeq" id="WP_253360028.1">
    <property type="nucleotide sequence ID" value="NZ_JAIULA010000007.1"/>
</dbReference>
<dbReference type="SUPFAM" id="SSF46785">
    <property type="entry name" value="Winged helix' DNA-binding domain"/>
    <property type="match status" value="1"/>
</dbReference>
<evidence type="ECO:0000313" key="9">
    <source>
        <dbReference type="Proteomes" id="UP001139006"/>
    </source>
</evidence>
<comment type="caution">
    <text evidence="8">The sequence shown here is derived from an EMBL/GenBank/DDBJ whole genome shotgun (WGS) entry which is preliminary data.</text>
</comment>
<organism evidence="8 9">
    <name type="scientific">Ligilactobacillus ubinensis</name>
    <dbReference type="NCBI Taxonomy" id="2876789"/>
    <lineage>
        <taxon>Bacteria</taxon>
        <taxon>Bacillati</taxon>
        <taxon>Bacillota</taxon>
        <taxon>Bacilli</taxon>
        <taxon>Lactobacillales</taxon>
        <taxon>Lactobacillaceae</taxon>
        <taxon>Ligilactobacillus</taxon>
    </lineage>
</organism>
<dbReference type="Pfam" id="PF01475">
    <property type="entry name" value="FUR"/>
    <property type="match status" value="1"/>
</dbReference>
<sequence>MLRNQEMLVTAAKTLKKQSIKNTPQRQVILAYLMNSKEHPSIEMIHDHVQESGFSVSLATVYNTLELFLKNKLIIEVTPDNEGHMRYDFFARPHYHVICVNCNKIIDIFNDTFMTLEKEAAKKTGYLIYNSQYEVHGLCPDCQKKLAQKNEI</sequence>
<dbReference type="AlphaFoldDB" id="A0A9X2FJ83"/>
<proteinExistence type="inferred from homology"/>
<dbReference type="InterPro" id="IPR036388">
    <property type="entry name" value="WH-like_DNA-bd_sf"/>
</dbReference>
<dbReference type="InterPro" id="IPR043135">
    <property type="entry name" value="Fur_C"/>
</dbReference>
<accession>A0A9X2FJ83</accession>
<feature type="binding site" evidence="7">
    <location>
        <position position="99"/>
    </location>
    <ligand>
        <name>Zn(2+)</name>
        <dbReference type="ChEBI" id="CHEBI:29105"/>
    </ligand>
</feature>
<evidence type="ECO:0000256" key="7">
    <source>
        <dbReference type="PIRSR" id="PIRSR602481-1"/>
    </source>
</evidence>
<evidence type="ECO:0000313" key="8">
    <source>
        <dbReference type="EMBL" id="MCP0886712.1"/>
    </source>
</evidence>
<keyword evidence="5" id="KW-0238">DNA-binding</keyword>
<feature type="binding site" evidence="7">
    <location>
        <position position="139"/>
    </location>
    <ligand>
        <name>Zn(2+)</name>
        <dbReference type="ChEBI" id="CHEBI:29105"/>
    </ligand>
</feature>
<dbReference type="GO" id="GO:0003700">
    <property type="term" value="F:DNA-binding transcription factor activity"/>
    <property type="evidence" value="ECO:0007669"/>
    <property type="project" value="InterPro"/>
</dbReference>
<evidence type="ECO:0000256" key="3">
    <source>
        <dbReference type="ARBA" id="ARBA00022833"/>
    </source>
</evidence>
<evidence type="ECO:0000256" key="1">
    <source>
        <dbReference type="ARBA" id="ARBA00007957"/>
    </source>
</evidence>
<dbReference type="GO" id="GO:0000976">
    <property type="term" value="F:transcription cis-regulatory region binding"/>
    <property type="evidence" value="ECO:0007669"/>
    <property type="project" value="TreeGrafter"/>
</dbReference>
<evidence type="ECO:0000256" key="6">
    <source>
        <dbReference type="ARBA" id="ARBA00023163"/>
    </source>
</evidence>
<keyword evidence="9" id="KW-1185">Reference proteome</keyword>
<comment type="similarity">
    <text evidence="1">Belongs to the Fur family.</text>
</comment>
<keyword evidence="6" id="KW-0804">Transcription</keyword>
<dbReference type="InterPro" id="IPR002481">
    <property type="entry name" value="FUR"/>
</dbReference>
<evidence type="ECO:0000256" key="4">
    <source>
        <dbReference type="ARBA" id="ARBA00023015"/>
    </source>
</evidence>
<evidence type="ECO:0000256" key="5">
    <source>
        <dbReference type="ARBA" id="ARBA00023125"/>
    </source>
</evidence>
<keyword evidence="2" id="KW-0678">Repressor</keyword>
<dbReference type="CDD" id="cd07153">
    <property type="entry name" value="Fur_like"/>
    <property type="match status" value="1"/>
</dbReference>
<dbReference type="Gene3D" id="1.10.10.10">
    <property type="entry name" value="Winged helix-like DNA-binding domain superfamily/Winged helix DNA-binding domain"/>
    <property type="match status" value="1"/>
</dbReference>
<comment type="cofactor">
    <cofactor evidence="7">
        <name>Zn(2+)</name>
        <dbReference type="ChEBI" id="CHEBI:29105"/>
    </cofactor>
    <text evidence="7">Binds 1 zinc ion per subunit.</text>
</comment>
<evidence type="ECO:0000256" key="2">
    <source>
        <dbReference type="ARBA" id="ARBA00022491"/>
    </source>
</evidence>
<gene>
    <name evidence="8" type="ORF">LB941_05090</name>
</gene>
<dbReference type="GO" id="GO:0045892">
    <property type="term" value="P:negative regulation of DNA-templated transcription"/>
    <property type="evidence" value="ECO:0007669"/>
    <property type="project" value="TreeGrafter"/>
</dbReference>
<keyword evidence="4" id="KW-0805">Transcription regulation</keyword>